<name>A0AA38LG29_TAXCH</name>
<keyword evidence="1" id="KW-0175">Coiled coil</keyword>
<sequence length="79" mass="8742">EDVQNLGNATGVSDKSDNLIKVLRDLTSVQRNLANLQVELQGRQDDNSVAHLTHVSQMEKKCQTLAKTTAILKDVIQNK</sequence>
<evidence type="ECO:0000313" key="3">
    <source>
        <dbReference type="Proteomes" id="UP000824469"/>
    </source>
</evidence>
<dbReference type="GO" id="GO:0031023">
    <property type="term" value="P:microtubule organizing center organization"/>
    <property type="evidence" value="ECO:0007669"/>
    <property type="project" value="InterPro"/>
</dbReference>
<dbReference type="GO" id="GO:1990498">
    <property type="term" value="C:mitotic spindle microtubule"/>
    <property type="evidence" value="ECO:0007669"/>
    <property type="project" value="TreeGrafter"/>
</dbReference>
<dbReference type="Proteomes" id="UP000824469">
    <property type="component" value="Unassembled WGS sequence"/>
</dbReference>
<dbReference type="GO" id="GO:0051225">
    <property type="term" value="P:spindle assembly"/>
    <property type="evidence" value="ECO:0007669"/>
    <property type="project" value="InterPro"/>
</dbReference>
<proteinExistence type="predicted"/>
<dbReference type="InterPro" id="IPR028346">
    <property type="entry name" value="HAUS2"/>
</dbReference>
<comment type="caution">
    <text evidence="2">The sequence shown here is derived from an EMBL/GenBank/DDBJ whole genome shotgun (WGS) entry which is preliminary data.</text>
</comment>
<feature type="coiled-coil region" evidence="1">
    <location>
        <begin position="19"/>
        <end position="46"/>
    </location>
</feature>
<accession>A0AA38LG29</accession>
<keyword evidence="3" id="KW-1185">Reference proteome</keyword>
<organism evidence="2 3">
    <name type="scientific">Taxus chinensis</name>
    <name type="common">Chinese yew</name>
    <name type="synonym">Taxus wallichiana var. chinensis</name>
    <dbReference type="NCBI Taxonomy" id="29808"/>
    <lineage>
        <taxon>Eukaryota</taxon>
        <taxon>Viridiplantae</taxon>
        <taxon>Streptophyta</taxon>
        <taxon>Embryophyta</taxon>
        <taxon>Tracheophyta</taxon>
        <taxon>Spermatophyta</taxon>
        <taxon>Pinopsida</taxon>
        <taxon>Pinidae</taxon>
        <taxon>Conifers II</taxon>
        <taxon>Cupressales</taxon>
        <taxon>Taxaceae</taxon>
        <taxon>Taxus</taxon>
    </lineage>
</organism>
<dbReference type="AlphaFoldDB" id="A0AA38LG29"/>
<dbReference type="PANTHER" id="PTHR16039">
    <property type="entry name" value="HAUS AUGMIN-LIKE COMPLEX SUBUNIT 2"/>
    <property type="match status" value="1"/>
</dbReference>
<evidence type="ECO:0000313" key="2">
    <source>
        <dbReference type="EMBL" id="KAH9322671.1"/>
    </source>
</evidence>
<protein>
    <submittedName>
        <fullName evidence="2">Uncharacterized protein</fullName>
    </submittedName>
</protein>
<dbReference type="OMA" id="MYTATGD"/>
<evidence type="ECO:0000256" key="1">
    <source>
        <dbReference type="SAM" id="Coils"/>
    </source>
</evidence>
<gene>
    <name evidence="2" type="ORF">KI387_017310</name>
</gene>
<dbReference type="GO" id="GO:0007020">
    <property type="term" value="P:microtubule nucleation"/>
    <property type="evidence" value="ECO:0007669"/>
    <property type="project" value="TreeGrafter"/>
</dbReference>
<dbReference type="EMBL" id="JAHRHJ020000003">
    <property type="protein sequence ID" value="KAH9322671.1"/>
    <property type="molecule type" value="Genomic_DNA"/>
</dbReference>
<dbReference type="Pfam" id="PF15003">
    <property type="entry name" value="HAUS2"/>
    <property type="match status" value="1"/>
</dbReference>
<reference evidence="2 3" key="1">
    <citation type="journal article" date="2021" name="Nat. Plants">
        <title>The Taxus genome provides insights into paclitaxel biosynthesis.</title>
        <authorList>
            <person name="Xiong X."/>
            <person name="Gou J."/>
            <person name="Liao Q."/>
            <person name="Li Y."/>
            <person name="Zhou Q."/>
            <person name="Bi G."/>
            <person name="Li C."/>
            <person name="Du R."/>
            <person name="Wang X."/>
            <person name="Sun T."/>
            <person name="Guo L."/>
            <person name="Liang H."/>
            <person name="Lu P."/>
            <person name="Wu Y."/>
            <person name="Zhang Z."/>
            <person name="Ro D.K."/>
            <person name="Shang Y."/>
            <person name="Huang S."/>
            <person name="Yan J."/>
        </authorList>
    </citation>
    <scope>NUCLEOTIDE SEQUENCE [LARGE SCALE GENOMIC DNA]</scope>
    <source>
        <strain evidence="2">Ta-2019</strain>
    </source>
</reference>
<feature type="non-terminal residue" evidence="2">
    <location>
        <position position="1"/>
    </location>
</feature>
<dbReference type="PANTHER" id="PTHR16039:SF1">
    <property type="entry name" value="HAUS AUGMIN-LIKE COMPLEX SUBUNIT 2"/>
    <property type="match status" value="1"/>
</dbReference>
<feature type="non-terminal residue" evidence="2">
    <location>
        <position position="79"/>
    </location>
</feature>